<evidence type="ECO:0000256" key="1">
    <source>
        <dbReference type="ARBA" id="ARBA00009437"/>
    </source>
</evidence>
<dbReference type="Proteomes" id="UP000245887">
    <property type="component" value="Unassembled WGS sequence"/>
</dbReference>
<evidence type="ECO:0000313" key="7">
    <source>
        <dbReference type="EMBL" id="PVY70044.1"/>
    </source>
</evidence>
<dbReference type="InterPro" id="IPR036388">
    <property type="entry name" value="WH-like_DNA-bd_sf"/>
</dbReference>
<dbReference type="Gene3D" id="3.40.190.10">
    <property type="entry name" value="Periplasmic binding protein-like II"/>
    <property type="match status" value="2"/>
</dbReference>
<dbReference type="PROSITE" id="PS50931">
    <property type="entry name" value="HTH_LYSR"/>
    <property type="match status" value="1"/>
</dbReference>
<dbReference type="FunFam" id="1.10.10.10:FF:000038">
    <property type="entry name" value="Glycine cleavage system transcriptional activator"/>
    <property type="match status" value="1"/>
</dbReference>
<keyword evidence="3" id="KW-0238">DNA-binding</keyword>
<evidence type="ECO:0000256" key="2">
    <source>
        <dbReference type="ARBA" id="ARBA00023015"/>
    </source>
</evidence>
<dbReference type="Proteomes" id="UP000218332">
    <property type="component" value="Unassembled WGS sequence"/>
</dbReference>
<feature type="domain" description="HTH lysR-type" evidence="5">
    <location>
        <begin position="6"/>
        <end position="63"/>
    </location>
</feature>
<dbReference type="RefSeq" id="WP_095610778.1">
    <property type="nucleotide sequence ID" value="NZ_NMPM01000036.1"/>
</dbReference>
<evidence type="ECO:0000313" key="8">
    <source>
        <dbReference type="Proteomes" id="UP000218332"/>
    </source>
</evidence>
<evidence type="ECO:0000313" key="9">
    <source>
        <dbReference type="Proteomes" id="UP000245887"/>
    </source>
</evidence>
<dbReference type="InterPro" id="IPR000847">
    <property type="entry name" value="LysR_HTH_N"/>
</dbReference>
<organism evidence="6 8">
    <name type="scientific">Tamilnaduibacter salinus</name>
    <dbReference type="NCBI Taxonomy" id="1484056"/>
    <lineage>
        <taxon>Bacteria</taxon>
        <taxon>Pseudomonadati</taxon>
        <taxon>Pseudomonadota</taxon>
        <taxon>Gammaproteobacteria</taxon>
        <taxon>Pseudomonadales</taxon>
        <taxon>Marinobacteraceae</taxon>
        <taxon>Tamilnaduibacter</taxon>
    </lineage>
</organism>
<keyword evidence="4" id="KW-0804">Transcription</keyword>
<dbReference type="PRINTS" id="PR00039">
    <property type="entry name" value="HTHLYSR"/>
</dbReference>
<keyword evidence="2" id="KW-0805">Transcription regulation</keyword>
<dbReference type="GO" id="GO:0043565">
    <property type="term" value="F:sequence-specific DNA binding"/>
    <property type="evidence" value="ECO:0007669"/>
    <property type="project" value="TreeGrafter"/>
</dbReference>
<dbReference type="GO" id="GO:0006351">
    <property type="term" value="P:DNA-templated transcription"/>
    <property type="evidence" value="ECO:0007669"/>
    <property type="project" value="TreeGrafter"/>
</dbReference>
<reference evidence="7 9" key="2">
    <citation type="submission" date="2018-04" db="EMBL/GenBank/DDBJ databases">
        <title>Genomic Encyclopedia of Type Strains, Phase IV (KMG-IV): sequencing the most valuable type-strain genomes for metagenomic binning, comparative biology and taxonomic classification.</title>
        <authorList>
            <person name="Goeker M."/>
        </authorList>
    </citation>
    <scope>NUCLEOTIDE SEQUENCE [LARGE SCALE GENOMIC DNA]</scope>
    <source>
        <strain evidence="7 9">DSM 28688</strain>
    </source>
</reference>
<dbReference type="PANTHER" id="PTHR30537">
    <property type="entry name" value="HTH-TYPE TRANSCRIPTIONAL REGULATOR"/>
    <property type="match status" value="1"/>
</dbReference>
<dbReference type="InterPro" id="IPR058163">
    <property type="entry name" value="LysR-type_TF_proteobact-type"/>
</dbReference>
<protein>
    <submittedName>
        <fullName evidence="6">LysR family transcriptional regulator</fullName>
    </submittedName>
</protein>
<dbReference type="Pfam" id="PF00126">
    <property type="entry name" value="HTH_1"/>
    <property type="match status" value="1"/>
</dbReference>
<dbReference type="EMBL" id="NMPM01000036">
    <property type="protein sequence ID" value="PAV26152.1"/>
    <property type="molecule type" value="Genomic_DNA"/>
</dbReference>
<dbReference type="InterPro" id="IPR005119">
    <property type="entry name" value="LysR_subst-bd"/>
</dbReference>
<proteinExistence type="inferred from homology"/>
<dbReference type="Pfam" id="PF03466">
    <property type="entry name" value="LysR_substrate"/>
    <property type="match status" value="1"/>
</dbReference>
<evidence type="ECO:0000256" key="4">
    <source>
        <dbReference type="ARBA" id="ARBA00023163"/>
    </source>
</evidence>
<evidence type="ECO:0000259" key="5">
    <source>
        <dbReference type="PROSITE" id="PS50931"/>
    </source>
</evidence>
<dbReference type="CDD" id="cd08432">
    <property type="entry name" value="PBP2_GcdR_TrpI_HvrB_AmpR_like"/>
    <property type="match status" value="1"/>
</dbReference>
<dbReference type="SUPFAM" id="SSF46785">
    <property type="entry name" value="Winged helix' DNA-binding domain"/>
    <property type="match status" value="1"/>
</dbReference>
<dbReference type="OrthoDB" id="5877876at2"/>
<dbReference type="GO" id="GO:0003700">
    <property type="term" value="F:DNA-binding transcription factor activity"/>
    <property type="evidence" value="ECO:0007669"/>
    <property type="project" value="InterPro"/>
</dbReference>
<dbReference type="SUPFAM" id="SSF53850">
    <property type="entry name" value="Periplasmic binding protein-like II"/>
    <property type="match status" value="1"/>
</dbReference>
<keyword evidence="8" id="KW-1185">Reference proteome</keyword>
<evidence type="ECO:0000256" key="3">
    <source>
        <dbReference type="ARBA" id="ARBA00023125"/>
    </source>
</evidence>
<sequence length="303" mass="33797">MPRPLPPLKALRAFEVAARQGSFTLAADELCVTPAAVSYQVKLLESYLGVRLFRRNARHLVLSHAGAQIIPEVMEAFRRLSRATESFRQPDGYQILRVSVAPSLVSRWLIPRMNDFRQRHPEIELQIDARERLVDMRREDVDVALRFGTGDYDSCCVDSLPPLTSFPVCSPALADNGPALNTVDDIGAYPLIHVEWRHTRQPVPDWSEWLEKVGGPPVDMDSGSRFGQQSLALDAAVAGQGLALANALLANDDLASGRLIRPLNESVPLEYTYHVTYLPEMAEVRRVAAFRQWVFNEIGMAPA</sequence>
<name>A0A2A2I3I8_9GAMM</name>
<gene>
    <name evidence="7" type="ORF">C8D92_11074</name>
    <name evidence="6" type="ORF">CF392_07170</name>
</gene>
<comment type="caution">
    <text evidence="6">The sequence shown here is derived from an EMBL/GenBank/DDBJ whole genome shotgun (WGS) entry which is preliminary data.</text>
</comment>
<dbReference type="PANTHER" id="PTHR30537:SF26">
    <property type="entry name" value="GLYCINE CLEAVAGE SYSTEM TRANSCRIPTIONAL ACTIVATOR"/>
    <property type="match status" value="1"/>
</dbReference>
<dbReference type="GO" id="GO:0009891">
    <property type="term" value="P:positive regulation of biosynthetic process"/>
    <property type="evidence" value="ECO:0007669"/>
    <property type="project" value="UniProtKB-ARBA"/>
</dbReference>
<comment type="similarity">
    <text evidence="1">Belongs to the LysR transcriptional regulatory family.</text>
</comment>
<accession>A0A2A2I3I8</accession>
<dbReference type="AlphaFoldDB" id="A0A2A2I3I8"/>
<dbReference type="EMBL" id="QEKQ01000010">
    <property type="protein sequence ID" value="PVY70044.1"/>
    <property type="molecule type" value="Genomic_DNA"/>
</dbReference>
<dbReference type="InterPro" id="IPR036390">
    <property type="entry name" value="WH_DNA-bd_sf"/>
</dbReference>
<evidence type="ECO:0000313" key="6">
    <source>
        <dbReference type="EMBL" id="PAV26152.1"/>
    </source>
</evidence>
<reference evidence="6 8" key="1">
    <citation type="submission" date="2017-07" db="EMBL/GenBank/DDBJ databases">
        <title>Tamlnaduibacter salinus (Mi-7) genome sequencing.</title>
        <authorList>
            <person name="Verma A."/>
            <person name="Krishnamurthi S."/>
        </authorList>
    </citation>
    <scope>NUCLEOTIDE SEQUENCE [LARGE SCALE GENOMIC DNA]</scope>
    <source>
        <strain evidence="6 8">Mi-7</strain>
    </source>
</reference>
<dbReference type="Gene3D" id="1.10.10.10">
    <property type="entry name" value="Winged helix-like DNA-binding domain superfamily/Winged helix DNA-binding domain"/>
    <property type="match status" value="1"/>
</dbReference>
<dbReference type="NCBIfam" id="NF008352">
    <property type="entry name" value="PRK11139.1"/>
    <property type="match status" value="1"/>
</dbReference>